<feature type="domain" description="Tyr recombinase" evidence="2">
    <location>
        <begin position="12"/>
        <end position="207"/>
    </location>
</feature>
<dbReference type="GO" id="GO:0006310">
    <property type="term" value="P:DNA recombination"/>
    <property type="evidence" value="ECO:0007669"/>
    <property type="project" value="UniProtKB-KW"/>
</dbReference>
<dbReference type="AlphaFoldDB" id="A0A9Q4C6B7"/>
<dbReference type="GO" id="GO:0003677">
    <property type="term" value="F:DNA binding"/>
    <property type="evidence" value="ECO:0007669"/>
    <property type="project" value="InterPro"/>
</dbReference>
<sequence length="207" mass="24170">MPETTDSKVDEKAKVWLHPEQVEELRNAVYDCRPSYLQQRDDSLIQLMYDTCLRVGELVQVGVEMLRDSNSKLYLPAEVQKDYPNENTPDPVTLSLSSDTTRTLSAYLNSRWKDTESLFPSRSADRMSAQAVRNMLHKVAETAEVRPYRIDGTRGEPEEVTPHTLRHSVAYRMMNHEEGNRLYDVRNRLRHRSIQTTERVYDHMQEV</sequence>
<dbReference type="InterPro" id="IPR002104">
    <property type="entry name" value="Integrase_catalytic"/>
</dbReference>
<name>A0A9Q4C6B7_9EURY</name>
<evidence type="ECO:0000313" key="3">
    <source>
        <dbReference type="EMBL" id="MCX2819902.1"/>
    </source>
</evidence>
<protein>
    <submittedName>
        <fullName evidence="3">Site-specific integrase</fullName>
    </submittedName>
</protein>
<dbReference type="Proteomes" id="UP001149411">
    <property type="component" value="Unassembled WGS sequence"/>
</dbReference>
<dbReference type="EMBL" id="RKLV01000013">
    <property type="protein sequence ID" value="MCX2819902.1"/>
    <property type="molecule type" value="Genomic_DNA"/>
</dbReference>
<evidence type="ECO:0000313" key="4">
    <source>
        <dbReference type="Proteomes" id="UP001149411"/>
    </source>
</evidence>
<dbReference type="SUPFAM" id="SSF56349">
    <property type="entry name" value="DNA breaking-rejoining enzymes"/>
    <property type="match status" value="1"/>
</dbReference>
<dbReference type="RefSeq" id="WP_266088578.1">
    <property type="nucleotide sequence ID" value="NZ_RKLV01000013.1"/>
</dbReference>
<dbReference type="PANTHER" id="PTHR30349:SF81">
    <property type="entry name" value="TYROSINE RECOMBINASE XERC"/>
    <property type="match status" value="1"/>
</dbReference>
<keyword evidence="1" id="KW-0233">DNA recombination</keyword>
<dbReference type="InterPro" id="IPR050090">
    <property type="entry name" value="Tyrosine_recombinase_XerCD"/>
</dbReference>
<dbReference type="InterPro" id="IPR013762">
    <property type="entry name" value="Integrase-like_cat_sf"/>
</dbReference>
<dbReference type="Gene3D" id="1.10.443.10">
    <property type="entry name" value="Intergrase catalytic core"/>
    <property type="match status" value="1"/>
</dbReference>
<dbReference type="InterPro" id="IPR011010">
    <property type="entry name" value="DNA_brk_join_enz"/>
</dbReference>
<accession>A0A9Q4C6B7</accession>
<dbReference type="Pfam" id="PF00589">
    <property type="entry name" value="Phage_integrase"/>
    <property type="match status" value="1"/>
</dbReference>
<dbReference type="PANTHER" id="PTHR30349">
    <property type="entry name" value="PHAGE INTEGRASE-RELATED"/>
    <property type="match status" value="1"/>
</dbReference>
<dbReference type="CDD" id="cd00397">
    <property type="entry name" value="DNA_BRE_C"/>
    <property type="match status" value="1"/>
</dbReference>
<evidence type="ECO:0000256" key="1">
    <source>
        <dbReference type="ARBA" id="ARBA00023172"/>
    </source>
</evidence>
<gene>
    <name evidence="3" type="ORF">EGH25_11125</name>
</gene>
<reference evidence="3" key="1">
    <citation type="submission" date="2022-09" db="EMBL/GenBank/DDBJ databases">
        <title>Haloadaptaus new haloarchaeum isolated from saline soil.</title>
        <authorList>
            <person name="Duran-Viseras A."/>
            <person name="Sanchez-Porro C."/>
            <person name="Ventosa A."/>
        </authorList>
    </citation>
    <scope>NUCLEOTIDE SEQUENCE</scope>
    <source>
        <strain evidence="3">F3-133</strain>
    </source>
</reference>
<proteinExistence type="predicted"/>
<dbReference type="PROSITE" id="PS51898">
    <property type="entry name" value="TYR_RECOMBINASE"/>
    <property type="match status" value="1"/>
</dbReference>
<evidence type="ECO:0000259" key="2">
    <source>
        <dbReference type="PROSITE" id="PS51898"/>
    </source>
</evidence>
<organism evidence="3 4">
    <name type="scientific">Halorutilus salinus</name>
    <dbReference type="NCBI Taxonomy" id="2487751"/>
    <lineage>
        <taxon>Archaea</taxon>
        <taxon>Methanobacteriati</taxon>
        <taxon>Methanobacteriota</taxon>
        <taxon>Stenosarchaea group</taxon>
        <taxon>Halobacteria</taxon>
        <taxon>Halorutilales</taxon>
        <taxon>Halorutilaceae</taxon>
        <taxon>Halorutilus</taxon>
    </lineage>
</organism>
<keyword evidence="4" id="KW-1185">Reference proteome</keyword>
<dbReference type="GO" id="GO:0015074">
    <property type="term" value="P:DNA integration"/>
    <property type="evidence" value="ECO:0007669"/>
    <property type="project" value="InterPro"/>
</dbReference>
<comment type="caution">
    <text evidence="3">The sequence shown here is derived from an EMBL/GenBank/DDBJ whole genome shotgun (WGS) entry which is preliminary data.</text>
</comment>